<dbReference type="RefSeq" id="WP_164355203.1">
    <property type="nucleotide sequence ID" value="NZ_JAABNT010000014.1"/>
</dbReference>
<sequence>MHFKKQKPKAARGGPKWNKPWKLGRTPTESPEGEKFSDHKRRKTADPNSDQGDEQPSRPDKS</sequence>
<dbReference type="EMBL" id="JAABNT010000014">
    <property type="protein sequence ID" value="NEK24274.1"/>
    <property type="molecule type" value="Genomic_DNA"/>
</dbReference>
<evidence type="ECO:0000256" key="1">
    <source>
        <dbReference type="SAM" id="MobiDB-lite"/>
    </source>
</evidence>
<name>A0A6P0CIK1_9RHOB</name>
<reference evidence="2 3" key="1">
    <citation type="submission" date="2020-01" db="EMBL/GenBank/DDBJ databases">
        <title>Sulfitobacter sediminilitoris sp. nov., isolated from a tidal flat.</title>
        <authorList>
            <person name="Park S."/>
            <person name="Yoon J.-H."/>
        </authorList>
    </citation>
    <scope>NUCLEOTIDE SEQUENCE [LARGE SCALE GENOMIC DNA]</scope>
    <source>
        <strain evidence="2 3">JBTF-M27</strain>
    </source>
</reference>
<comment type="caution">
    <text evidence="2">The sequence shown here is derived from an EMBL/GenBank/DDBJ whole genome shotgun (WGS) entry which is preliminary data.</text>
</comment>
<keyword evidence="3" id="KW-1185">Reference proteome</keyword>
<feature type="region of interest" description="Disordered" evidence="1">
    <location>
        <begin position="1"/>
        <end position="62"/>
    </location>
</feature>
<dbReference type="AlphaFoldDB" id="A0A6P0CIK1"/>
<evidence type="ECO:0000313" key="3">
    <source>
        <dbReference type="Proteomes" id="UP000468591"/>
    </source>
</evidence>
<dbReference type="Proteomes" id="UP000468591">
    <property type="component" value="Unassembled WGS sequence"/>
</dbReference>
<protein>
    <submittedName>
        <fullName evidence="2">Uncharacterized protein</fullName>
    </submittedName>
</protein>
<accession>A0A6P0CIK1</accession>
<organism evidence="2 3">
    <name type="scientific">Sulfitobacter sediminilitoris</name>
    <dbReference type="NCBI Taxonomy" id="2698830"/>
    <lineage>
        <taxon>Bacteria</taxon>
        <taxon>Pseudomonadati</taxon>
        <taxon>Pseudomonadota</taxon>
        <taxon>Alphaproteobacteria</taxon>
        <taxon>Rhodobacterales</taxon>
        <taxon>Roseobacteraceae</taxon>
        <taxon>Sulfitobacter</taxon>
    </lineage>
</organism>
<gene>
    <name evidence="2" type="ORF">GV827_17965</name>
</gene>
<feature type="compositionally biased region" description="Basic residues" evidence="1">
    <location>
        <begin position="1"/>
        <end position="10"/>
    </location>
</feature>
<evidence type="ECO:0000313" key="2">
    <source>
        <dbReference type="EMBL" id="NEK24274.1"/>
    </source>
</evidence>
<proteinExistence type="predicted"/>